<accession>A0A2I0B2Q9</accession>
<feature type="region of interest" description="Disordered" evidence="1">
    <location>
        <begin position="1"/>
        <end position="93"/>
    </location>
</feature>
<dbReference type="Pfam" id="PF05553">
    <property type="entry name" value="DUF761"/>
    <property type="match status" value="1"/>
</dbReference>
<sequence>MSFRSFRRERKQQVKFAGDGEDSGLLRPQFSDGEAVAKSSREGPAGRFPNLQLMFKNVREHDPQAFDDRRREEEEEEEEMAGKSSGAAPVTASEEDIDAEANEYIKRKHHSLYLQKLMSMNATAA</sequence>
<proteinExistence type="predicted"/>
<dbReference type="EMBL" id="KZ451921">
    <property type="protein sequence ID" value="PKA62075.1"/>
    <property type="molecule type" value="Genomic_DNA"/>
</dbReference>
<protein>
    <submittedName>
        <fullName evidence="2">Uncharacterized protein</fullName>
    </submittedName>
</protein>
<evidence type="ECO:0000256" key="1">
    <source>
        <dbReference type="SAM" id="MobiDB-lite"/>
    </source>
</evidence>
<keyword evidence="3" id="KW-1185">Reference proteome</keyword>
<reference evidence="2 3" key="1">
    <citation type="journal article" date="2017" name="Nature">
        <title>The Apostasia genome and the evolution of orchids.</title>
        <authorList>
            <person name="Zhang G.Q."/>
            <person name="Liu K.W."/>
            <person name="Li Z."/>
            <person name="Lohaus R."/>
            <person name="Hsiao Y.Y."/>
            <person name="Niu S.C."/>
            <person name="Wang J.Y."/>
            <person name="Lin Y.C."/>
            <person name="Xu Q."/>
            <person name="Chen L.J."/>
            <person name="Yoshida K."/>
            <person name="Fujiwara S."/>
            <person name="Wang Z.W."/>
            <person name="Zhang Y.Q."/>
            <person name="Mitsuda N."/>
            <person name="Wang M."/>
            <person name="Liu G.H."/>
            <person name="Pecoraro L."/>
            <person name="Huang H.X."/>
            <person name="Xiao X.J."/>
            <person name="Lin M."/>
            <person name="Wu X.Y."/>
            <person name="Wu W.L."/>
            <person name="Chen Y.Y."/>
            <person name="Chang S.B."/>
            <person name="Sakamoto S."/>
            <person name="Ohme-Takagi M."/>
            <person name="Yagi M."/>
            <person name="Zeng S.J."/>
            <person name="Shen C.Y."/>
            <person name="Yeh C.M."/>
            <person name="Luo Y.B."/>
            <person name="Tsai W.C."/>
            <person name="Van de Peer Y."/>
            <person name="Liu Z.J."/>
        </authorList>
    </citation>
    <scope>NUCLEOTIDE SEQUENCE [LARGE SCALE GENOMIC DNA]</scope>
    <source>
        <strain evidence="3">cv. Shenzhen</strain>
        <tissue evidence="2">Stem</tissue>
    </source>
</reference>
<feature type="compositionally biased region" description="Basic residues" evidence="1">
    <location>
        <begin position="1"/>
        <end position="10"/>
    </location>
</feature>
<evidence type="ECO:0000313" key="3">
    <source>
        <dbReference type="Proteomes" id="UP000236161"/>
    </source>
</evidence>
<feature type="compositionally biased region" description="Basic and acidic residues" evidence="1">
    <location>
        <begin position="57"/>
        <end position="72"/>
    </location>
</feature>
<organism evidence="2 3">
    <name type="scientific">Apostasia shenzhenica</name>
    <dbReference type="NCBI Taxonomy" id="1088818"/>
    <lineage>
        <taxon>Eukaryota</taxon>
        <taxon>Viridiplantae</taxon>
        <taxon>Streptophyta</taxon>
        <taxon>Embryophyta</taxon>
        <taxon>Tracheophyta</taxon>
        <taxon>Spermatophyta</taxon>
        <taxon>Magnoliopsida</taxon>
        <taxon>Liliopsida</taxon>
        <taxon>Asparagales</taxon>
        <taxon>Orchidaceae</taxon>
        <taxon>Apostasioideae</taxon>
        <taxon>Apostasia</taxon>
    </lineage>
</organism>
<dbReference type="Proteomes" id="UP000236161">
    <property type="component" value="Unassembled WGS sequence"/>
</dbReference>
<dbReference type="OrthoDB" id="766952at2759"/>
<name>A0A2I0B2Q9_9ASPA</name>
<dbReference type="AlphaFoldDB" id="A0A2I0B2Q9"/>
<gene>
    <name evidence="2" type="ORF">AXF42_Ash018300</name>
</gene>
<dbReference type="InterPro" id="IPR008480">
    <property type="entry name" value="DUF761_pln"/>
</dbReference>
<evidence type="ECO:0000313" key="2">
    <source>
        <dbReference type="EMBL" id="PKA62075.1"/>
    </source>
</evidence>